<sequence>MWLRISCDFHFEITVATPFILMLRPRSGAQQWIAREEYRLVPSVPVFEFTDYYGNLCQRLVAPPGSFEIHTAADVMTAPKIDRDPGAPFVEIQYLPDSVLIYLLPSRYCESELFWQMATEITTGRQLGYDQVAAIEEWLRMTIRYEPGSSDTPESAVGVNLRQSGVCRDLSHLGIALCRSLSIPARLVVGYLYGLKPMDMHAWFEAYIAGRWYTFDATQSSPQNGYVTIGYGRDAADVAVYNQFGPPIYPEIQRVQVLLLESEEN</sequence>
<comment type="caution">
    <text evidence="2">The sequence shown here is derived from an EMBL/GenBank/DDBJ whole genome shotgun (WGS) entry which is preliminary data.</text>
</comment>
<evidence type="ECO:0000313" key="2">
    <source>
        <dbReference type="EMBL" id="MBF6057407.1"/>
    </source>
</evidence>
<evidence type="ECO:0000313" key="3">
    <source>
        <dbReference type="Proteomes" id="UP001193680"/>
    </source>
</evidence>
<organism evidence="2 3">
    <name type="scientific">Thiomicrorhabdus heinhorstiae</name>
    <dbReference type="NCBI Taxonomy" id="2748010"/>
    <lineage>
        <taxon>Bacteria</taxon>
        <taxon>Pseudomonadati</taxon>
        <taxon>Pseudomonadota</taxon>
        <taxon>Gammaproteobacteria</taxon>
        <taxon>Thiotrichales</taxon>
        <taxon>Piscirickettsiaceae</taxon>
        <taxon>Thiomicrorhabdus</taxon>
    </lineage>
</organism>
<reference evidence="2 3" key="2">
    <citation type="submission" date="2020-11" db="EMBL/GenBank/DDBJ databases">
        <title>Sulfur oxidizing isolate from Hospital Hole Sinkhole.</title>
        <authorList>
            <person name="Scott K.M."/>
        </authorList>
    </citation>
    <scope>NUCLEOTIDE SEQUENCE [LARGE SCALE GENOMIC DNA]</scope>
    <source>
        <strain evidence="2 3">HH1</strain>
    </source>
</reference>
<dbReference type="InterPro" id="IPR002931">
    <property type="entry name" value="Transglutaminase-like"/>
</dbReference>
<gene>
    <name evidence="2" type="ORF">H8792_003545</name>
</gene>
<dbReference type="Pfam" id="PF01841">
    <property type="entry name" value="Transglut_core"/>
    <property type="match status" value="1"/>
</dbReference>
<name>A0ABS0BZ97_9GAMM</name>
<dbReference type="Gene3D" id="3.10.620.30">
    <property type="match status" value="1"/>
</dbReference>
<dbReference type="SMART" id="SM00460">
    <property type="entry name" value="TGc"/>
    <property type="match status" value="1"/>
</dbReference>
<dbReference type="SUPFAM" id="SSF54001">
    <property type="entry name" value="Cysteine proteinases"/>
    <property type="match status" value="1"/>
</dbReference>
<reference evidence="2 3" key="1">
    <citation type="submission" date="2020-06" db="EMBL/GenBank/DDBJ databases">
        <authorList>
            <person name="Scott K."/>
        </authorList>
    </citation>
    <scope>NUCLEOTIDE SEQUENCE [LARGE SCALE GENOMIC DNA]</scope>
    <source>
        <strain evidence="2 3">HH1</strain>
    </source>
</reference>
<dbReference type="Proteomes" id="UP001193680">
    <property type="component" value="Unassembled WGS sequence"/>
</dbReference>
<keyword evidence="3" id="KW-1185">Reference proteome</keyword>
<dbReference type="Gene3D" id="2.60.40.2250">
    <property type="match status" value="1"/>
</dbReference>
<dbReference type="EMBL" id="JACBGI020000003">
    <property type="protein sequence ID" value="MBF6057407.1"/>
    <property type="molecule type" value="Genomic_DNA"/>
</dbReference>
<feature type="domain" description="Transglutaminase-like" evidence="1">
    <location>
        <begin position="159"/>
        <end position="219"/>
    </location>
</feature>
<dbReference type="RefSeq" id="WP_185977550.1">
    <property type="nucleotide sequence ID" value="NZ_JACBGI020000003.1"/>
</dbReference>
<accession>A0ABS0BZ97</accession>
<evidence type="ECO:0000259" key="1">
    <source>
        <dbReference type="SMART" id="SM00460"/>
    </source>
</evidence>
<proteinExistence type="predicted"/>
<dbReference type="PANTHER" id="PTHR33490">
    <property type="entry name" value="BLR5614 PROTEIN-RELATED"/>
    <property type="match status" value="1"/>
</dbReference>
<dbReference type="PANTHER" id="PTHR33490:SF12">
    <property type="entry name" value="BLL5557 PROTEIN"/>
    <property type="match status" value="1"/>
</dbReference>
<protein>
    <submittedName>
        <fullName evidence="2">Transglutaminase family protein</fullName>
    </submittedName>
</protein>
<dbReference type="InterPro" id="IPR038765">
    <property type="entry name" value="Papain-like_cys_pep_sf"/>
</dbReference>